<dbReference type="AlphaFoldDB" id="A0AAX0BBG9"/>
<feature type="transmembrane region" description="Helical" evidence="1">
    <location>
        <begin position="16"/>
        <end position="37"/>
    </location>
</feature>
<accession>A0AAX0BBG9</accession>
<keyword evidence="1" id="KW-0472">Membrane</keyword>
<dbReference type="EMBL" id="JABSWW010000002">
    <property type="protein sequence ID" value="NRT92367.1"/>
    <property type="molecule type" value="Genomic_DNA"/>
</dbReference>
<evidence type="ECO:0000256" key="1">
    <source>
        <dbReference type="SAM" id="Phobius"/>
    </source>
</evidence>
<feature type="transmembrane region" description="Helical" evidence="1">
    <location>
        <begin position="182"/>
        <end position="199"/>
    </location>
</feature>
<organism evidence="2 3">
    <name type="scientific">Clostridium beijerinckii</name>
    <name type="common">Clostridium MP</name>
    <dbReference type="NCBI Taxonomy" id="1520"/>
    <lineage>
        <taxon>Bacteria</taxon>
        <taxon>Bacillati</taxon>
        <taxon>Bacillota</taxon>
        <taxon>Clostridia</taxon>
        <taxon>Eubacteriales</taxon>
        <taxon>Clostridiaceae</taxon>
        <taxon>Clostridium</taxon>
    </lineage>
</organism>
<name>A0AAX0BBG9_CLOBE</name>
<evidence type="ECO:0000313" key="2">
    <source>
        <dbReference type="EMBL" id="NRT92367.1"/>
    </source>
</evidence>
<keyword evidence="1" id="KW-0812">Transmembrane</keyword>
<reference evidence="2" key="1">
    <citation type="submission" date="2020-05" db="EMBL/GenBank/DDBJ databases">
        <authorList>
            <person name="Brown S."/>
            <person name="Huntemann M."/>
            <person name="Clum A."/>
            <person name="Spunde A."/>
            <person name="Palaniappan K."/>
            <person name="Ritter S."/>
            <person name="Mikhailova N."/>
            <person name="Chen I.-M."/>
            <person name="Stamatis D."/>
            <person name="Reddy T."/>
            <person name="O'Malley R."/>
            <person name="Daum C."/>
            <person name="Shapiro N."/>
            <person name="Ivanova N."/>
            <person name="Kyrpides N."/>
            <person name="Woyke T."/>
        </authorList>
    </citation>
    <scope>NUCLEOTIDE SEQUENCE</scope>
    <source>
        <strain evidence="2">DJ080</strain>
    </source>
</reference>
<proteinExistence type="predicted"/>
<sequence length="440" mass="53481">MEKIVKIILIYFSINLGLRIIIDFVLFLLIRIMCVLMEPIDTKLKKYINYIIEHRLEPELEANIFKLLTGYIHYLISEKYTKPSKLENSLIIKFKYAISKFLDKLYDKSYQLVFSYKVLRNREKLKHCIGINIVNLKHCIKSIFKICLFNFFVLGIGYFYFIDKNEVIKAISYFEKFDYTKFLNYIALILPLPIIKTIYDYIKVKLLLKNECNELKNKCLNLFKFIEKNIEKVDFYKVENEIECIAEEITNNIGFEFENGKLKIQHRRSYNMYSKEKNRLYLESVTEEIDKINNFITDKFIKENKFKVEKYFFIIPYFFEVYEKNILDYKTCIEYKKLCEYFEKNNNQIYKCKFTDVRVVEEKRIVLLDLYIERCENWLKNYRNEFTEYTMQMLILDCEVKKHLIYMNRVLFSTRVTDALKTIISTSIMEYLEIIKKILY</sequence>
<reference evidence="2" key="2">
    <citation type="journal article" date="2022" name="Nat. Biotechnol.">
        <title>Carbon-negative production of acetone and isopropanol by gas fermentation at industrial pilot scale.</title>
        <authorList>
            <person name="Liew F.E."/>
            <person name="Nogle R."/>
            <person name="Abdalla T."/>
            <person name="Rasor B.J."/>
            <person name="Canter C."/>
            <person name="Jensen R.O."/>
            <person name="Wang L."/>
            <person name="Strutz J."/>
            <person name="Chirania P."/>
            <person name="De Tissera S."/>
            <person name="Mueller A.P."/>
            <person name="Ruan Z."/>
            <person name="Gao A."/>
            <person name="Tran L."/>
            <person name="Engle N.L."/>
            <person name="Bromley J.C."/>
            <person name="Daniell J."/>
            <person name="Conrado R."/>
            <person name="Tschaplinski T.J."/>
            <person name="Giannone R.J."/>
            <person name="Hettich R.L."/>
            <person name="Karim A.S."/>
            <person name="Simpson S.D."/>
            <person name="Brown S.D."/>
            <person name="Leang C."/>
            <person name="Jewett M.C."/>
            <person name="Kopke M."/>
        </authorList>
    </citation>
    <scope>NUCLEOTIDE SEQUENCE</scope>
    <source>
        <strain evidence="2">DJ080</strain>
    </source>
</reference>
<comment type="caution">
    <text evidence="2">The sequence shown here is derived from an EMBL/GenBank/DDBJ whole genome shotgun (WGS) entry which is preliminary data.</text>
</comment>
<evidence type="ECO:0000313" key="3">
    <source>
        <dbReference type="Proteomes" id="UP001193748"/>
    </source>
</evidence>
<gene>
    <name evidence="2" type="ORF">B0H41_006188</name>
</gene>
<feature type="transmembrane region" description="Helical" evidence="1">
    <location>
        <begin position="143"/>
        <end position="162"/>
    </location>
</feature>
<keyword evidence="1" id="KW-1133">Transmembrane helix</keyword>
<dbReference type="Proteomes" id="UP001193748">
    <property type="component" value="Unassembled WGS sequence"/>
</dbReference>
<protein>
    <submittedName>
        <fullName evidence="2">Uncharacterized protein</fullName>
    </submittedName>
</protein>
<dbReference type="RefSeq" id="WP_173712513.1">
    <property type="nucleotide sequence ID" value="NZ_JABSWW010000002.1"/>
</dbReference>